<dbReference type="PROSITE" id="PS00122">
    <property type="entry name" value="CARBOXYLESTERASE_B_1"/>
    <property type="match status" value="1"/>
</dbReference>
<dbReference type="Gene3D" id="3.40.50.1820">
    <property type="entry name" value="alpha/beta hydrolase"/>
    <property type="match status" value="1"/>
</dbReference>
<keyword evidence="6" id="KW-0812">Transmembrane</keyword>
<evidence type="ECO:0000256" key="3">
    <source>
        <dbReference type="ARBA" id="ARBA00022801"/>
    </source>
</evidence>
<dbReference type="InterPro" id="IPR019819">
    <property type="entry name" value="Carboxylesterase_B_CS"/>
</dbReference>
<dbReference type="InterPro" id="IPR029058">
    <property type="entry name" value="AB_hydrolase_fold"/>
</dbReference>
<dbReference type="Proteomes" id="UP000499080">
    <property type="component" value="Unassembled WGS sequence"/>
</dbReference>
<keyword evidence="6" id="KW-1133">Transmembrane helix</keyword>
<comment type="caution">
    <text evidence="8">The sequence shown here is derived from an EMBL/GenBank/DDBJ whole genome shotgun (WGS) entry which is preliminary data.</text>
</comment>
<dbReference type="GO" id="GO:0019695">
    <property type="term" value="P:choline metabolic process"/>
    <property type="evidence" value="ECO:0007669"/>
    <property type="project" value="TreeGrafter"/>
</dbReference>
<protein>
    <recommendedName>
        <fullName evidence="5">Carboxylic ester hydrolase</fullName>
        <ecNumber evidence="5">3.1.1.-</ecNumber>
    </recommendedName>
</protein>
<reference evidence="8 9" key="1">
    <citation type="journal article" date="2019" name="Sci. Rep.">
        <title>Orb-weaving spider Araneus ventricosus genome elucidates the spidroin gene catalogue.</title>
        <authorList>
            <person name="Kono N."/>
            <person name="Nakamura H."/>
            <person name="Ohtoshi R."/>
            <person name="Moran D.A.P."/>
            <person name="Shinohara A."/>
            <person name="Yoshida Y."/>
            <person name="Fujiwara M."/>
            <person name="Mori M."/>
            <person name="Tomita M."/>
            <person name="Arakawa K."/>
        </authorList>
    </citation>
    <scope>NUCLEOTIDE SEQUENCE [LARGE SCALE GENOMIC DNA]</scope>
</reference>
<dbReference type="InterPro" id="IPR019826">
    <property type="entry name" value="Carboxylesterase_B_AS"/>
</dbReference>
<keyword evidence="2" id="KW-0719">Serine esterase</keyword>
<feature type="transmembrane region" description="Helical" evidence="6">
    <location>
        <begin position="6"/>
        <end position="29"/>
    </location>
</feature>
<keyword evidence="9" id="KW-1185">Reference proteome</keyword>
<dbReference type="GO" id="GO:0003990">
    <property type="term" value="F:acetylcholinesterase activity"/>
    <property type="evidence" value="ECO:0007669"/>
    <property type="project" value="TreeGrafter"/>
</dbReference>
<dbReference type="EMBL" id="BGPR01022509">
    <property type="protein sequence ID" value="GBN88878.1"/>
    <property type="molecule type" value="Genomic_DNA"/>
</dbReference>
<dbReference type="PANTHER" id="PTHR43918:SF4">
    <property type="entry name" value="CARBOXYLIC ESTER HYDROLASE"/>
    <property type="match status" value="1"/>
</dbReference>
<feature type="non-terminal residue" evidence="8">
    <location>
        <position position="349"/>
    </location>
</feature>
<dbReference type="GO" id="GO:0005886">
    <property type="term" value="C:plasma membrane"/>
    <property type="evidence" value="ECO:0007669"/>
    <property type="project" value="TreeGrafter"/>
</dbReference>
<dbReference type="GO" id="GO:0006581">
    <property type="term" value="P:acetylcholine catabolic process"/>
    <property type="evidence" value="ECO:0007669"/>
    <property type="project" value="TreeGrafter"/>
</dbReference>
<sequence length="349" mass="38493">METLVYYFVYILMGVILSLVNDSICVPFVTLKKRQISGRTIKFGGYEVNEYLGIRYAQPPVGPLRFQKTQELCEVPGKFEAVNMPPACHQYTEYPYPWYVNGSYRSEDCLFLNIWTPVDASLSNQKAVLFWLHGGGFKLGSIQDRLYCGVALAAIGDIIVVTVNYRLGAFGFLTTDTDEAPGNAGLWDILEALKWVNQNIEFFGGDTSRITIAGESAGAITVGYLSISPLGAGLFGHMIMESGSPGMFSQETKPLNLALAELLAEKVGCANDSHSLMDHRQSVTECLKMVEAGDLERAEFEILPNASQDFLPQYGDELLPKGPRNAVFNGEFRCKKLLIGHNSQEASIL</sequence>
<organism evidence="8 9">
    <name type="scientific">Araneus ventricosus</name>
    <name type="common">Orbweaver spider</name>
    <name type="synonym">Epeira ventricosa</name>
    <dbReference type="NCBI Taxonomy" id="182803"/>
    <lineage>
        <taxon>Eukaryota</taxon>
        <taxon>Metazoa</taxon>
        <taxon>Ecdysozoa</taxon>
        <taxon>Arthropoda</taxon>
        <taxon>Chelicerata</taxon>
        <taxon>Arachnida</taxon>
        <taxon>Araneae</taxon>
        <taxon>Araneomorphae</taxon>
        <taxon>Entelegynae</taxon>
        <taxon>Araneoidea</taxon>
        <taxon>Araneidae</taxon>
        <taxon>Araneus</taxon>
    </lineage>
</organism>
<keyword evidence="3 5" id="KW-0378">Hydrolase</keyword>
<evidence type="ECO:0000259" key="7">
    <source>
        <dbReference type="Pfam" id="PF00135"/>
    </source>
</evidence>
<accession>A0A4Y2SKR4</accession>
<keyword evidence="6" id="KW-0472">Membrane</keyword>
<dbReference type="InterPro" id="IPR050654">
    <property type="entry name" value="AChE-related_enzymes"/>
</dbReference>
<comment type="similarity">
    <text evidence="1 5">Belongs to the type-B carboxylesterase/lipase family.</text>
</comment>
<dbReference type="InterPro" id="IPR002018">
    <property type="entry name" value="CarbesteraseB"/>
</dbReference>
<name>A0A4Y2SKR4_ARAVE</name>
<evidence type="ECO:0000256" key="4">
    <source>
        <dbReference type="ARBA" id="ARBA00023180"/>
    </source>
</evidence>
<evidence type="ECO:0000256" key="2">
    <source>
        <dbReference type="ARBA" id="ARBA00022487"/>
    </source>
</evidence>
<dbReference type="SUPFAM" id="SSF53474">
    <property type="entry name" value="alpha/beta-Hydrolases"/>
    <property type="match status" value="1"/>
</dbReference>
<proteinExistence type="inferred from homology"/>
<dbReference type="PROSITE" id="PS00941">
    <property type="entry name" value="CARBOXYLESTERASE_B_2"/>
    <property type="match status" value="1"/>
</dbReference>
<dbReference type="OrthoDB" id="6424772at2759"/>
<dbReference type="EC" id="3.1.1.-" evidence="5"/>
<dbReference type="Pfam" id="PF00135">
    <property type="entry name" value="COesterase"/>
    <property type="match status" value="1"/>
</dbReference>
<dbReference type="GO" id="GO:0005615">
    <property type="term" value="C:extracellular space"/>
    <property type="evidence" value="ECO:0007669"/>
    <property type="project" value="TreeGrafter"/>
</dbReference>
<evidence type="ECO:0000313" key="9">
    <source>
        <dbReference type="Proteomes" id="UP000499080"/>
    </source>
</evidence>
<feature type="domain" description="Carboxylesterase type B" evidence="7">
    <location>
        <begin position="27"/>
        <end position="348"/>
    </location>
</feature>
<keyword evidence="4" id="KW-0325">Glycoprotein</keyword>
<evidence type="ECO:0000256" key="5">
    <source>
        <dbReference type="RuleBase" id="RU361235"/>
    </source>
</evidence>
<evidence type="ECO:0000256" key="6">
    <source>
        <dbReference type="SAM" id="Phobius"/>
    </source>
</evidence>
<dbReference type="PANTHER" id="PTHR43918">
    <property type="entry name" value="ACETYLCHOLINESTERASE"/>
    <property type="match status" value="1"/>
</dbReference>
<gene>
    <name evidence="8" type="primary">ACES_82</name>
    <name evidence="8" type="ORF">AVEN_222468_1</name>
</gene>
<dbReference type="AlphaFoldDB" id="A0A4Y2SKR4"/>
<evidence type="ECO:0000313" key="8">
    <source>
        <dbReference type="EMBL" id="GBN88878.1"/>
    </source>
</evidence>
<evidence type="ECO:0000256" key="1">
    <source>
        <dbReference type="ARBA" id="ARBA00005964"/>
    </source>
</evidence>